<dbReference type="OrthoDB" id="9793516at2"/>
<dbReference type="Pfam" id="PF01910">
    <property type="entry name" value="Thiamine_BP"/>
    <property type="match status" value="1"/>
</dbReference>
<dbReference type="InterPro" id="IPR051614">
    <property type="entry name" value="UPF0045_domain"/>
</dbReference>
<dbReference type="Gene3D" id="3.30.70.930">
    <property type="match status" value="1"/>
</dbReference>
<evidence type="ECO:0000256" key="2">
    <source>
        <dbReference type="SAM" id="MobiDB-lite"/>
    </source>
</evidence>
<sequence>MLFAFSIAPATAPDPDGSMSAAVAEAIRVVRASGLPHETTSMFTTIEGEWDEAMAVIKAATDAVLAVSPRVSLVLKADLRPGHTGELTGKVERVDARLESPVRDAGGRTDG</sequence>
<dbReference type="AlphaFoldDB" id="A0A173LQ68"/>
<accession>A0A173LQ68</accession>
<keyword evidence="5" id="KW-1185">Reference proteome</keyword>
<name>A0A173LQ68_9ACTN</name>
<proteinExistence type="inferred from homology"/>
<protein>
    <submittedName>
        <fullName evidence="4">UPF0045 protein</fullName>
    </submittedName>
</protein>
<feature type="domain" description="Thiamine-binding protein" evidence="3">
    <location>
        <begin position="4"/>
        <end position="94"/>
    </location>
</feature>
<dbReference type="SUPFAM" id="SSF89957">
    <property type="entry name" value="MTH1187/YkoF-like"/>
    <property type="match status" value="1"/>
</dbReference>
<evidence type="ECO:0000313" key="5">
    <source>
        <dbReference type="Proteomes" id="UP000186104"/>
    </source>
</evidence>
<dbReference type="InterPro" id="IPR029756">
    <property type="entry name" value="MTH1187/YkoF-like"/>
</dbReference>
<evidence type="ECO:0000313" key="4">
    <source>
        <dbReference type="EMBL" id="ANI93691.1"/>
    </source>
</evidence>
<dbReference type="Proteomes" id="UP000186104">
    <property type="component" value="Chromosome"/>
</dbReference>
<dbReference type="PANTHER" id="PTHR33777:SF1">
    <property type="entry name" value="UPF0045 PROTEIN ECM15"/>
    <property type="match status" value="1"/>
</dbReference>
<gene>
    <name evidence="4" type="ORF">BJL86_2931</name>
</gene>
<dbReference type="PANTHER" id="PTHR33777">
    <property type="entry name" value="UPF0045 PROTEIN ECM15"/>
    <property type="match status" value="1"/>
</dbReference>
<comment type="similarity">
    <text evidence="1">Belongs to the UPF0045 family.</text>
</comment>
<dbReference type="EMBL" id="CP015961">
    <property type="protein sequence ID" value="ANI93691.1"/>
    <property type="molecule type" value="Genomic_DNA"/>
</dbReference>
<dbReference type="RefSeq" id="WP_067474201.1">
    <property type="nucleotide sequence ID" value="NZ_CP015961.1"/>
</dbReference>
<evidence type="ECO:0000259" key="3">
    <source>
        <dbReference type="Pfam" id="PF01910"/>
    </source>
</evidence>
<feature type="region of interest" description="Disordered" evidence="2">
    <location>
        <begin position="84"/>
        <end position="111"/>
    </location>
</feature>
<evidence type="ECO:0000256" key="1">
    <source>
        <dbReference type="ARBA" id="ARBA00010272"/>
    </source>
</evidence>
<dbReference type="GO" id="GO:0005829">
    <property type="term" value="C:cytosol"/>
    <property type="evidence" value="ECO:0007669"/>
    <property type="project" value="TreeGrafter"/>
</dbReference>
<dbReference type="KEGG" id="dtm:BJL86_2931"/>
<dbReference type="InterPro" id="IPR002767">
    <property type="entry name" value="Thiamine_BP"/>
</dbReference>
<organism evidence="4 5">
    <name type="scientific">Dietzia timorensis</name>
    <dbReference type="NCBI Taxonomy" id="499555"/>
    <lineage>
        <taxon>Bacteria</taxon>
        <taxon>Bacillati</taxon>
        <taxon>Actinomycetota</taxon>
        <taxon>Actinomycetes</taxon>
        <taxon>Mycobacteriales</taxon>
        <taxon>Dietziaceae</taxon>
        <taxon>Dietzia</taxon>
    </lineage>
</organism>
<reference evidence="4 5" key="1">
    <citation type="submission" date="2016-06" db="EMBL/GenBank/DDBJ databases">
        <title>Complete genome sequence of a saline-alkali tolerant type strain Dietzia timorensis ID05-A0528T.</title>
        <authorList>
            <person name="Wu X."/>
        </authorList>
    </citation>
    <scope>NUCLEOTIDE SEQUENCE [LARGE SCALE GENOMIC DNA]</scope>
    <source>
        <strain evidence="4 5">ID05-A0528</strain>
    </source>
</reference>